<organism evidence="1 2">
    <name type="scientific">Brucella lupini</name>
    <dbReference type="NCBI Taxonomy" id="255457"/>
    <lineage>
        <taxon>Bacteria</taxon>
        <taxon>Pseudomonadati</taxon>
        <taxon>Pseudomonadota</taxon>
        <taxon>Alphaproteobacteria</taxon>
        <taxon>Hyphomicrobiales</taxon>
        <taxon>Brucellaceae</taxon>
        <taxon>Brucella/Ochrobactrum group</taxon>
        <taxon>Brucella</taxon>
    </lineage>
</organism>
<evidence type="ECO:0000313" key="2">
    <source>
        <dbReference type="Proteomes" id="UP000216363"/>
    </source>
</evidence>
<name>A0A256H0Z3_9HYPH</name>
<evidence type="ECO:0000313" key="1">
    <source>
        <dbReference type="EMBL" id="OYR32850.1"/>
    </source>
</evidence>
<protein>
    <submittedName>
        <fullName evidence="1">Uncharacterized protein</fullName>
    </submittedName>
</protein>
<reference evidence="1 2" key="1">
    <citation type="submission" date="2017-07" db="EMBL/GenBank/DDBJ databases">
        <title>Draft genome of Ochrobactrum lupini type strain LUP21.</title>
        <authorList>
            <person name="Krzyzanowska D.M."/>
            <person name="Jafra S."/>
        </authorList>
    </citation>
    <scope>NUCLEOTIDE SEQUENCE [LARGE SCALE GENOMIC DNA]</scope>
    <source>
        <strain evidence="1 2">LUP21</strain>
    </source>
</reference>
<dbReference type="EMBL" id="NNRN01000006">
    <property type="protein sequence ID" value="OYR32850.1"/>
    <property type="molecule type" value="Genomic_DNA"/>
</dbReference>
<gene>
    <name evidence="1" type="ORF">CES86_5396</name>
</gene>
<dbReference type="Proteomes" id="UP000216363">
    <property type="component" value="Unassembled WGS sequence"/>
</dbReference>
<accession>A0A256H0Z3</accession>
<comment type="caution">
    <text evidence="1">The sequence shown here is derived from an EMBL/GenBank/DDBJ whole genome shotgun (WGS) entry which is preliminary data.</text>
</comment>
<dbReference type="AlphaFoldDB" id="A0A256H0Z3"/>
<sequence>MTGGVTDTHSGLTNCDPANCGRYAVSHRKGRKRLFPVFGCTENARKMWRTPVRNAA</sequence>
<proteinExistence type="predicted"/>